<organism evidence="2 3">
    <name type="scientific">Actinoallomurus vinaceus</name>
    <dbReference type="NCBI Taxonomy" id="1080074"/>
    <lineage>
        <taxon>Bacteria</taxon>
        <taxon>Bacillati</taxon>
        <taxon>Actinomycetota</taxon>
        <taxon>Actinomycetes</taxon>
        <taxon>Streptosporangiales</taxon>
        <taxon>Thermomonosporaceae</taxon>
        <taxon>Actinoallomurus</taxon>
    </lineage>
</organism>
<evidence type="ECO:0008006" key="4">
    <source>
        <dbReference type="Google" id="ProtNLM"/>
    </source>
</evidence>
<name>A0ABP8UHY5_9ACTN</name>
<feature type="region of interest" description="Disordered" evidence="1">
    <location>
        <begin position="45"/>
        <end position="66"/>
    </location>
</feature>
<dbReference type="Proteomes" id="UP001501442">
    <property type="component" value="Unassembled WGS sequence"/>
</dbReference>
<dbReference type="RefSeq" id="WP_345434002.1">
    <property type="nucleotide sequence ID" value="NZ_BAABHK010000008.1"/>
</dbReference>
<dbReference type="EMBL" id="BAABHK010000008">
    <property type="protein sequence ID" value="GAA4630369.1"/>
    <property type="molecule type" value="Genomic_DNA"/>
</dbReference>
<gene>
    <name evidence="2" type="ORF">GCM10023196_055460</name>
</gene>
<accession>A0ABP8UHY5</accession>
<evidence type="ECO:0000256" key="1">
    <source>
        <dbReference type="SAM" id="MobiDB-lite"/>
    </source>
</evidence>
<comment type="caution">
    <text evidence="2">The sequence shown here is derived from an EMBL/GenBank/DDBJ whole genome shotgun (WGS) entry which is preliminary data.</text>
</comment>
<protein>
    <recommendedName>
        <fullName evidence="4">FXSXX-COOH protein</fullName>
    </recommendedName>
</protein>
<keyword evidence="3" id="KW-1185">Reference proteome</keyword>
<sequence>MAQSPRDVETEVTDLTDLSLSEIDTLEPSCRAESLARILAADADPADPLYGGQPPVGVFEAPPDPW</sequence>
<evidence type="ECO:0000313" key="2">
    <source>
        <dbReference type="EMBL" id="GAA4630369.1"/>
    </source>
</evidence>
<evidence type="ECO:0000313" key="3">
    <source>
        <dbReference type="Proteomes" id="UP001501442"/>
    </source>
</evidence>
<reference evidence="3" key="1">
    <citation type="journal article" date="2019" name="Int. J. Syst. Evol. Microbiol.">
        <title>The Global Catalogue of Microorganisms (GCM) 10K type strain sequencing project: providing services to taxonomists for standard genome sequencing and annotation.</title>
        <authorList>
            <consortium name="The Broad Institute Genomics Platform"/>
            <consortium name="The Broad Institute Genome Sequencing Center for Infectious Disease"/>
            <person name="Wu L."/>
            <person name="Ma J."/>
        </authorList>
    </citation>
    <scope>NUCLEOTIDE SEQUENCE [LARGE SCALE GENOMIC DNA]</scope>
    <source>
        <strain evidence="3">JCM 17939</strain>
    </source>
</reference>
<proteinExistence type="predicted"/>